<dbReference type="InterPro" id="IPR014001">
    <property type="entry name" value="Helicase_ATP-bd"/>
</dbReference>
<name>A0A6M0K0E2_9GAMM</name>
<dbReference type="GO" id="GO:0009307">
    <property type="term" value="P:DNA restriction-modification system"/>
    <property type="evidence" value="ECO:0007669"/>
    <property type="project" value="UniProtKB-KW"/>
</dbReference>
<evidence type="ECO:0000256" key="5">
    <source>
        <dbReference type="ARBA" id="ARBA00022741"/>
    </source>
</evidence>
<dbReference type="RefSeq" id="WP_164453231.1">
    <property type="nucleotide sequence ID" value="NZ_JAAIJQ010000034.1"/>
</dbReference>
<evidence type="ECO:0000313" key="12">
    <source>
        <dbReference type="EMBL" id="NEV62764.1"/>
    </source>
</evidence>
<evidence type="ECO:0000256" key="8">
    <source>
        <dbReference type="ARBA" id="ARBA00022801"/>
    </source>
</evidence>
<protein>
    <recommendedName>
        <fullName evidence="3">type I site-specific deoxyribonuclease</fullName>
        <ecNumber evidence="3">3.1.21.3</ecNumber>
    </recommendedName>
</protein>
<dbReference type="GO" id="GO:0005524">
    <property type="term" value="F:ATP binding"/>
    <property type="evidence" value="ECO:0007669"/>
    <property type="project" value="UniProtKB-KW"/>
</dbReference>
<evidence type="ECO:0000256" key="2">
    <source>
        <dbReference type="ARBA" id="ARBA00008598"/>
    </source>
</evidence>
<dbReference type="CDD" id="cd22332">
    <property type="entry name" value="HsdR_N"/>
    <property type="match status" value="1"/>
</dbReference>
<evidence type="ECO:0000256" key="6">
    <source>
        <dbReference type="ARBA" id="ARBA00022747"/>
    </source>
</evidence>
<sequence>MSEYLHVEKPFLDQLVKLGWNSIDQGQGFIPSDPKKSLRTSFREWLLPEVFRDAVRAINLTSDGTPWLTNRQLDDLRDQILRQPNRTLLEANETTQALFLKAQVDRNEVTGEADPVVKLIDFANPERNQFHAINQFRIDTPGCVKSCIIPDIVLFVNGIPLVVVEAKIGDPNTANPLHAAYEQLRRYRNARPETVKAGLREGEPRLFHTNLLLIRTCGEKAEFGTITSGHEHFYAWKDIWPESNRTYTPPLGVEREQETLIQGLLAPATLLDVLRTCTVFMDTDSGRRIKVVGRYQQYRAARKIVERLRFGQSPESRSGVVWHTQGSGKSLTMVFVARMLRAATDLEDFKILLVNDRADLEEQLAGTAKLIGGKVKVIASTTELREHLGTDASDINMVMVHKFNERAETLPDTLAQALAYGGKPIPRPEILKAADSAAAIYRAIPSSKTFGVVNPSDRIVLMIDEAHRTQGSDLGDNLFEAFPNATRIAFTGTPLITEQHGAKRTVKRFGDYIDQYKLMDAVNDGATLQILYEGRTADTALRDQHGFDTKFENLFKERSEEEILAIKKKYGATGDLLEAEKRIEAIAKDLVDHYVDNILPDGFKAQVVCHSKLAAIRYQKAIRRALNERVEREKQRPQPDAELTLRIEFLKVAVVVSSDPTNEPAAITEARREAKRWNAVENFCRPFDLDDHDKALSGIAFLVVCDMLLTGFDAPIEQVMYIDKKLREHNLLQAIARVNRVATNKHRGFIVDYIGVFDDLAHALSIYAEEDPQDVREGLKSILSEMPILDERYQRLLQHFIAAGVKDIEAFVQGRLGSPEADVAAIHAAVGAMKDIKRRADFEVYLKKFLQSLNLILPNQVGHPYRGPARRFGYLLRMVKERYKDDSLDIEGAGAKVKALINEHLIDLGINPKIPPVELLSEGFLAHVERHAGGSSEAKASEMEHAIRKHCTVHFDEDPAFYTKLSEKLERLIEQHKNNWDALAGDLAGLRQAVISGRTDVAEGLTKEATTFYDYVLQLAYDGAQPPADDLQGVKSLMLRIVELLQETIGVLDFWKKPIEVKKLRGNIGTEILLANIPALNARHERLAVEIVKLAEKRHEELIK</sequence>
<evidence type="ECO:0000256" key="9">
    <source>
        <dbReference type="ARBA" id="ARBA00022840"/>
    </source>
</evidence>
<evidence type="ECO:0000256" key="7">
    <source>
        <dbReference type="ARBA" id="ARBA00022759"/>
    </source>
</evidence>
<dbReference type="SMART" id="SM00487">
    <property type="entry name" value="DEXDc"/>
    <property type="match status" value="1"/>
</dbReference>
<evidence type="ECO:0000313" key="13">
    <source>
        <dbReference type="Proteomes" id="UP000483379"/>
    </source>
</evidence>
<dbReference type="Pfam" id="PF18766">
    <property type="entry name" value="SWI2_SNF2"/>
    <property type="match status" value="1"/>
</dbReference>
<keyword evidence="5" id="KW-0547">Nucleotide-binding</keyword>
<dbReference type="EMBL" id="JAAIJQ010000034">
    <property type="protein sequence ID" value="NEV62764.1"/>
    <property type="molecule type" value="Genomic_DNA"/>
</dbReference>
<keyword evidence="13" id="KW-1185">Reference proteome</keyword>
<dbReference type="GO" id="GO:0003677">
    <property type="term" value="F:DNA binding"/>
    <property type="evidence" value="ECO:0007669"/>
    <property type="project" value="UniProtKB-KW"/>
</dbReference>
<dbReference type="GO" id="GO:0009035">
    <property type="term" value="F:type I site-specific deoxyribonuclease activity"/>
    <property type="evidence" value="ECO:0007669"/>
    <property type="project" value="UniProtKB-EC"/>
</dbReference>
<dbReference type="InterPro" id="IPR007409">
    <property type="entry name" value="Restrct_endonuc_type1_HsdR_N"/>
</dbReference>
<gene>
    <name evidence="12" type="ORF">G3446_12825</name>
</gene>
<reference evidence="12 13" key="1">
    <citation type="submission" date="2020-02" db="EMBL/GenBank/DDBJ databases">
        <title>Genome sequences of Thiorhodococcus mannitoliphagus and Thiorhodococcus minor, purple sulfur photosynthetic bacteria in the gammaproteobacterial family, Chromatiaceae.</title>
        <authorList>
            <person name="Aviles F.A."/>
            <person name="Meyer T.E."/>
            <person name="Kyndt J.A."/>
        </authorList>
    </citation>
    <scope>NUCLEOTIDE SEQUENCE [LARGE SCALE GENOMIC DNA]</scope>
    <source>
        <strain evidence="12 13">DSM 11518</strain>
    </source>
</reference>
<dbReference type="SUPFAM" id="SSF52540">
    <property type="entry name" value="P-loop containing nucleoside triphosphate hydrolases"/>
    <property type="match status" value="1"/>
</dbReference>
<dbReference type="CDD" id="cd18800">
    <property type="entry name" value="SF2_C_EcoR124I-like"/>
    <property type="match status" value="1"/>
</dbReference>
<comment type="catalytic activity">
    <reaction evidence="1">
        <text>Endonucleolytic cleavage of DNA to give random double-stranded fragments with terminal 5'-phosphates, ATP is simultaneously hydrolyzed.</text>
        <dbReference type="EC" id="3.1.21.3"/>
    </reaction>
</comment>
<evidence type="ECO:0000256" key="1">
    <source>
        <dbReference type="ARBA" id="ARBA00000851"/>
    </source>
</evidence>
<dbReference type="Proteomes" id="UP000483379">
    <property type="component" value="Unassembled WGS sequence"/>
</dbReference>
<organism evidence="12 13">
    <name type="scientific">Thiorhodococcus minor</name>
    <dbReference type="NCBI Taxonomy" id="57489"/>
    <lineage>
        <taxon>Bacteria</taxon>
        <taxon>Pseudomonadati</taxon>
        <taxon>Pseudomonadota</taxon>
        <taxon>Gammaproteobacteria</taxon>
        <taxon>Chromatiales</taxon>
        <taxon>Chromatiaceae</taxon>
        <taxon>Thiorhodococcus</taxon>
    </lineage>
</organism>
<dbReference type="PANTHER" id="PTHR30195:SF15">
    <property type="entry name" value="TYPE I RESTRICTION ENZYME HINDI ENDONUCLEASE SUBUNIT"/>
    <property type="match status" value="1"/>
</dbReference>
<dbReference type="InterPro" id="IPR055180">
    <property type="entry name" value="HsdR_RecA-like_helicase_dom_2"/>
</dbReference>
<dbReference type="Pfam" id="PF22679">
    <property type="entry name" value="T1R_D3-like"/>
    <property type="match status" value="1"/>
</dbReference>
<evidence type="ECO:0000259" key="11">
    <source>
        <dbReference type="SMART" id="SM00487"/>
    </source>
</evidence>
<dbReference type="Pfam" id="PF04313">
    <property type="entry name" value="HSDR_N"/>
    <property type="match status" value="1"/>
</dbReference>
<comment type="caution">
    <text evidence="12">The sequence shown here is derived from an EMBL/GenBank/DDBJ whole genome shotgun (WGS) entry which is preliminary data.</text>
</comment>
<dbReference type="EC" id="3.1.21.3" evidence="3"/>
<keyword evidence="8" id="KW-0378">Hydrolase</keyword>
<comment type="similarity">
    <text evidence="2">Belongs to the HsdR family.</text>
</comment>
<evidence type="ECO:0000256" key="10">
    <source>
        <dbReference type="ARBA" id="ARBA00023125"/>
    </source>
</evidence>
<keyword evidence="6" id="KW-0680">Restriction system</keyword>
<dbReference type="Gene3D" id="3.90.1570.50">
    <property type="match status" value="1"/>
</dbReference>
<dbReference type="AlphaFoldDB" id="A0A6M0K0E2"/>
<dbReference type="Gene3D" id="3.40.50.300">
    <property type="entry name" value="P-loop containing nucleotide triphosphate hydrolases"/>
    <property type="match status" value="2"/>
</dbReference>
<accession>A0A6M0K0E2</accession>
<keyword evidence="7 12" id="KW-0255">Endonuclease</keyword>
<keyword evidence="10" id="KW-0238">DNA-binding</keyword>
<dbReference type="InterPro" id="IPR051268">
    <property type="entry name" value="Type-I_R_enzyme_R_subunit"/>
</dbReference>
<dbReference type="InterPro" id="IPR040980">
    <property type="entry name" value="SWI2_SNF2"/>
</dbReference>
<keyword evidence="9" id="KW-0067">ATP-binding</keyword>
<evidence type="ECO:0000256" key="4">
    <source>
        <dbReference type="ARBA" id="ARBA00022722"/>
    </source>
</evidence>
<proteinExistence type="inferred from homology"/>
<dbReference type="InterPro" id="IPR027417">
    <property type="entry name" value="P-loop_NTPase"/>
</dbReference>
<keyword evidence="4" id="KW-0540">Nuclease</keyword>
<evidence type="ECO:0000256" key="3">
    <source>
        <dbReference type="ARBA" id="ARBA00012654"/>
    </source>
</evidence>
<dbReference type="PANTHER" id="PTHR30195">
    <property type="entry name" value="TYPE I SITE-SPECIFIC DEOXYRIBONUCLEASE PROTEIN SUBUNIT M AND R"/>
    <property type="match status" value="1"/>
</dbReference>
<feature type="domain" description="Helicase ATP-binding" evidence="11">
    <location>
        <begin position="288"/>
        <end position="516"/>
    </location>
</feature>